<protein>
    <submittedName>
        <fullName evidence="1">Uncharacterized protein</fullName>
    </submittedName>
</protein>
<proteinExistence type="predicted"/>
<name>A0A1I3S9U2_9BURK</name>
<evidence type="ECO:0000313" key="1">
    <source>
        <dbReference type="EMBL" id="SFJ55584.1"/>
    </source>
</evidence>
<dbReference type="AlphaFoldDB" id="A0A1I3S9U2"/>
<dbReference type="OrthoDB" id="4539886at2"/>
<dbReference type="Proteomes" id="UP000199548">
    <property type="component" value="Unassembled WGS sequence"/>
</dbReference>
<accession>A0A1I3S9U2</accession>
<dbReference type="EMBL" id="FOQU01000008">
    <property type="protein sequence ID" value="SFJ55584.1"/>
    <property type="molecule type" value="Genomic_DNA"/>
</dbReference>
<dbReference type="RefSeq" id="WP_091017119.1">
    <property type="nucleotide sequence ID" value="NZ_CP041745.1"/>
</dbReference>
<evidence type="ECO:0000313" key="2">
    <source>
        <dbReference type="Proteomes" id="UP000199548"/>
    </source>
</evidence>
<organism evidence="1 2">
    <name type="scientific">Paraburkholderia megapolitana</name>
    <dbReference type="NCBI Taxonomy" id="420953"/>
    <lineage>
        <taxon>Bacteria</taxon>
        <taxon>Pseudomonadati</taxon>
        <taxon>Pseudomonadota</taxon>
        <taxon>Betaproteobacteria</taxon>
        <taxon>Burkholderiales</taxon>
        <taxon>Burkholderiaceae</taxon>
        <taxon>Paraburkholderia</taxon>
    </lineage>
</organism>
<gene>
    <name evidence="1" type="ORF">SAMN05192543_108106</name>
</gene>
<keyword evidence="2" id="KW-1185">Reference proteome</keyword>
<reference evidence="1 2" key="1">
    <citation type="submission" date="2016-10" db="EMBL/GenBank/DDBJ databases">
        <authorList>
            <person name="de Groot N.N."/>
        </authorList>
    </citation>
    <scope>NUCLEOTIDE SEQUENCE [LARGE SCALE GENOMIC DNA]</scope>
    <source>
        <strain evidence="1 2">LMG 23650</strain>
    </source>
</reference>
<sequence length="204" mass="22980">MKTSDHIKHSLDALDKQDMDQAMLYACLAIDGTAKKTYLYTNQVGLRFRKFINDNIDIVELMFGGINLVETLFPFKDSKGKIGVTFADIVYEKFRCSLAHGDELPDGFDVTVQIADGHQIFAVDIKNQSMTLPQSAITGLGLICVLAPVNAQQKIGNNAYRYWDRVNTYVVDAWWGKVDAARAIMDFKTAIRVKMDFKNVWPTS</sequence>